<accession>A0ABT9ADG4</accession>
<comment type="caution">
    <text evidence="1">The sequence shown here is derived from an EMBL/GenBank/DDBJ whole genome shotgun (WGS) entry which is preliminary data.</text>
</comment>
<organism evidence="1 2">
    <name type="scientific">Hymenobacter mellowenesis</name>
    <dbReference type="NCBI Taxonomy" id="3063995"/>
    <lineage>
        <taxon>Bacteria</taxon>
        <taxon>Pseudomonadati</taxon>
        <taxon>Bacteroidota</taxon>
        <taxon>Cytophagia</taxon>
        <taxon>Cytophagales</taxon>
        <taxon>Hymenobacteraceae</taxon>
        <taxon>Hymenobacter</taxon>
    </lineage>
</organism>
<reference evidence="1" key="1">
    <citation type="submission" date="2023-07" db="EMBL/GenBank/DDBJ databases">
        <authorList>
            <person name="Kim M.K."/>
        </authorList>
    </citation>
    <scope>NUCLEOTIDE SEQUENCE</scope>
    <source>
        <strain evidence="1">M29</strain>
    </source>
</reference>
<sequence>MASYSPGGPAIISPAVTAIGGVSKADAPIALYGGFGWEQHDNPLGGRTDYLVVPLYLRFLKPASVFHLSAGAAYAWALNGPSTRQSPYSTYREKVYEREWSVFLEAEFELQRRTRHEYTIALSSRYAFTPTLTTASPRPDPIIVYGRFLALTFNAYFSLGKAQ</sequence>
<dbReference type="Proteomes" id="UP001167796">
    <property type="component" value="Unassembled WGS sequence"/>
</dbReference>
<proteinExistence type="predicted"/>
<dbReference type="RefSeq" id="WP_305012553.1">
    <property type="nucleotide sequence ID" value="NZ_JAUQSX010000008.1"/>
</dbReference>
<name>A0ABT9ADG4_9BACT</name>
<protein>
    <recommendedName>
        <fullName evidence="3">Outer membrane protein beta-barrel domain-containing protein</fullName>
    </recommendedName>
</protein>
<gene>
    <name evidence="1" type="ORF">Q5H92_16005</name>
</gene>
<evidence type="ECO:0000313" key="1">
    <source>
        <dbReference type="EMBL" id="MDO7847870.1"/>
    </source>
</evidence>
<evidence type="ECO:0008006" key="3">
    <source>
        <dbReference type="Google" id="ProtNLM"/>
    </source>
</evidence>
<evidence type="ECO:0000313" key="2">
    <source>
        <dbReference type="Proteomes" id="UP001167796"/>
    </source>
</evidence>
<keyword evidence="2" id="KW-1185">Reference proteome</keyword>
<dbReference type="EMBL" id="JAUQSX010000008">
    <property type="protein sequence ID" value="MDO7847870.1"/>
    <property type="molecule type" value="Genomic_DNA"/>
</dbReference>